<dbReference type="Gene3D" id="1.20.1510.10">
    <property type="entry name" value="Cation efflux protein transmembrane domain"/>
    <property type="match status" value="1"/>
</dbReference>
<dbReference type="EMBL" id="JAKEVZ010000007">
    <property type="protein sequence ID" value="MCF1751420.1"/>
    <property type="molecule type" value="Genomic_DNA"/>
</dbReference>
<feature type="domain" description="Cation efflux protein transmembrane" evidence="8">
    <location>
        <begin position="19"/>
        <end position="207"/>
    </location>
</feature>
<comment type="caution">
    <text evidence="9">The sequence shown here is derived from an EMBL/GenBank/DDBJ whole genome shotgun (WGS) entry which is preliminary data.</text>
</comment>
<feature type="transmembrane region" description="Helical" evidence="7">
    <location>
        <begin position="160"/>
        <end position="178"/>
    </location>
</feature>
<evidence type="ECO:0000256" key="2">
    <source>
        <dbReference type="ARBA" id="ARBA00008114"/>
    </source>
</evidence>
<dbReference type="Proteomes" id="UP001201449">
    <property type="component" value="Unassembled WGS sequence"/>
</dbReference>
<comment type="subcellular location">
    <subcellularLocation>
        <location evidence="1">Membrane</location>
        <topology evidence="1">Multi-pass membrane protein</topology>
    </subcellularLocation>
</comment>
<dbReference type="SUPFAM" id="SSF161111">
    <property type="entry name" value="Cation efflux protein transmembrane domain-like"/>
    <property type="match status" value="1"/>
</dbReference>
<dbReference type="InterPro" id="IPR050291">
    <property type="entry name" value="CDF_Transporter"/>
</dbReference>
<accession>A0ABS9BTP1</accession>
<dbReference type="Pfam" id="PF01545">
    <property type="entry name" value="Cation_efflux"/>
    <property type="match status" value="1"/>
</dbReference>
<dbReference type="InterPro" id="IPR058533">
    <property type="entry name" value="Cation_efflux_TM"/>
</dbReference>
<feature type="transmembrane region" description="Helical" evidence="7">
    <location>
        <begin position="20"/>
        <end position="38"/>
    </location>
</feature>
<keyword evidence="10" id="KW-1185">Reference proteome</keyword>
<evidence type="ECO:0000259" key="8">
    <source>
        <dbReference type="Pfam" id="PF01545"/>
    </source>
</evidence>
<dbReference type="PANTHER" id="PTHR43840:SF15">
    <property type="entry name" value="MITOCHONDRIAL METAL TRANSPORTER 1-RELATED"/>
    <property type="match status" value="1"/>
</dbReference>
<feature type="transmembrane region" description="Helical" evidence="7">
    <location>
        <begin position="44"/>
        <end position="65"/>
    </location>
</feature>
<dbReference type="InterPro" id="IPR027469">
    <property type="entry name" value="Cation_efflux_TMD_sf"/>
</dbReference>
<evidence type="ECO:0000313" key="10">
    <source>
        <dbReference type="Proteomes" id="UP001201449"/>
    </source>
</evidence>
<organism evidence="9 10">
    <name type="scientific">Mariniradius sediminis</name>
    <dbReference type="NCBI Taxonomy" id="2909237"/>
    <lineage>
        <taxon>Bacteria</taxon>
        <taxon>Pseudomonadati</taxon>
        <taxon>Bacteroidota</taxon>
        <taxon>Cytophagia</taxon>
        <taxon>Cytophagales</taxon>
        <taxon>Cyclobacteriaceae</taxon>
        <taxon>Mariniradius</taxon>
    </lineage>
</organism>
<sequence>MSNNNVSTTNHSKENSLLRISVFGALFFAVLAVIWGVVVNSKIILFDGIYSLISVGLSSISLITASYMQKQDFERFPYGKEMIEPIIILGKFLVITILCLFSFFSGFSTFISGGQEVNAGSGVVYAFIATVGCYVVYLFLKKKSNSSASGLVEAESQQWLMDTFLSLAVFAGFMLSFGLEFTPFVGYQPYMDPIMVMLVSAYFLKVPILNMGRQIRELVDMAADDKYYDLCDEIVEGVEKKYKFQESFLRVSKSGPKLFIEIDFVVSPDGWQPTLAEQDQIREEILSQMKPISLKKWLNVAFTGDRKWAV</sequence>
<keyword evidence="5 7" id="KW-1133">Transmembrane helix</keyword>
<reference evidence="9 10" key="1">
    <citation type="submission" date="2022-01" db="EMBL/GenBank/DDBJ databases">
        <title>Mariniradius saccharolyticus sp. nov., isolated from sediment of a river.</title>
        <authorList>
            <person name="Liu H."/>
        </authorList>
    </citation>
    <scope>NUCLEOTIDE SEQUENCE [LARGE SCALE GENOMIC DNA]</scope>
    <source>
        <strain evidence="9 10">RY-2</strain>
    </source>
</reference>
<dbReference type="PANTHER" id="PTHR43840">
    <property type="entry name" value="MITOCHONDRIAL METAL TRANSPORTER 1-RELATED"/>
    <property type="match status" value="1"/>
</dbReference>
<protein>
    <submittedName>
        <fullName evidence="9">Cation diffusion facilitator family transporter</fullName>
    </submittedName>
</protein>
<evidence type="ECO:0000256" key="6">
    <source>
        <dbReference type="ARBA" id="ARBA00023136"/>
    </source>
</evidence>
<evidence type="ECO:0000256" key="5">
    <source>
        <dbReference type="ARBA" id="ARBA00022989"/>
    </source>
</evidence>
<gene>
    <name evidence="9" type="ORF">L0U89_10100</name>
</gene>
<feature type="transmembrane region" description="Helical" evidence="7">
    <location>
        <begin position="86"/>
        <end position="111"/>
    </location>
</feature>
<proteinExistence type="inferred from homology"/>
<evidence type="ECO:0000256" key="4">
    <source>
        <dbReference type="ARBA" id="ARBA00022692"/>
    </source>
</evidence>
<evidence type="ECO:0000256" key="3">
    <source>
        <dbReference type="ARBA" id="ARBA00022448"/>
    </source>
</evidence>
<keyword evidence="4 7" id="KW-0812">Transmembrane</keyword>
<name>A0ABS9BTP1_9BACT</name>
<evidence type="ECO:0000256" key="1">
    <source>
        <dbReference type="ARBA" id="ARBA00004141"/>
    </source>
</evidence>
<keyword evidence="3" id="KW-0813">Transport</keyword>
<evidence type="ECO:0000256" key="7">
    <source>
        <dbReference type="SAM" id="Phobius"/>
    </source>
</evidence>
<comment type="similarity">
    <text evidence="2">Belongs to the cation diffusion facilitator (CDF) transporter (TC 2.A.4) family.</text>
</comment>
<dbReference type="NCBIfam" id="TIGR01297">
    <property type="entry name" value="CDF"/>
    <property type="match status" value="1"/>
</dbReference>
<feature type="transmembrane region" description="Helical" evidence="7">
    <location>
        <begin position="123"/>
        <end position="140"/>
    </location>
</feature>
<dbReference type="InterPro" id="IPR002524">
    <property type="entry name" value="Cation_efflux"/>
</dbReference>
<dbReference type="RefSeq" id="WP_234861411.1">
    <property type="nucleotide sequence ID" value="NZ_JAKEVZ010000007.1"/>
</dbReference>
<evidence type="ECO:0000313" key="9">
    <source>
        <dbReference type="EMBL" id="MCF1751420.1"/>
    </source>
</evidence>
<feature type="transmembrane region" description="Helical" evidence="7">
    <location>
        <begin position="190"/>
        <end position="208"/>
    </location>
</feature>
<keyword evidence="6 7" id="KW-0472">Membrane</keyword>